<name>A0A8S5NID1_9CAUD</name>
<sequence length="70" mass="7977">MREAEGYRPQLELLTDMFPGRAAITVNECQTALGIDRRTLLAEREFPARKIGGKYAVPLTELARWLTRKS</sequence>
<feature type="domain" description="Helix-turn-helix" evidence="1">
    <location>
        <begin position="25"/>
        <end position="69"/>
    </location>
</feature>
<proteinExistence type="predicted"/>
<reference evidence="2" key="1">
    <citation type="journal article" date="2021" name="Proc. Natl. Acad. Sci. U.S.A.">
        <title>A Catalog of Tens of Thousands of Viruses from Human Metagenomes Reveals Hidden Associations with Chronic Diseases.</title>
        <authorList>
            <person name="Tisza M.J."/>
            <person name="Buck C.B."/>
        </authorList>
    </citation>
    <scope>NUCLEOTIDE SEQUENCE</scope>
    <source>
        <strain evidence="2">Cttpk5</strain>
    </source>
</reference>
<evidence type="ECO:0000313" key="2">
    <source>
        <dbReference type="EMBL" id="DAD94132.1"/>
    </source>
</evidence>
<organism evidence="2">
    <name type="scientific">Siphoviridae sp. cttpk5</name>
    <dbReference type="NCBI Taxonomy" id="2826496"/>
    <lineage>
        <taxon>Viruses</taxon>
        <taxon>Duplodnaviria</taxon>
        <taxon>Heunggongvirae</taxon>
        <taxon>Uroviricota</taxon>
        <taxon>Caudoviricetes</taxon>
    </lineage>
</organism>
<protein>
    <submittedName>
        <fullName evidence="2">Helix-turn-helix domain protein</fullName>
    </submittedName>
</protein>
<accession>A0A8S5NID1</accession>
<dbReference type="Pfam" id="PF12728">
    <property type="entry name" value="HTH_17"/>
    <property type="match status" value="1"/>
</dbReference>
<dbReference type="EMBL" id="BK015174">
    <property type="protein sequence ID" value="DAD94132.1"/>
    <property type="molecule type" value="Genomic_DNA"/>
</dbReference>
<dbReference type="InterPro" id="IPR041657">
    <property type="entry name" value="HTH_17"/>
</dbReference>
<evidence type="ECO:0000259" key="1">
    <source>
        <dbReference type="Pfam" id="PF12728"/>
    </source>
</evidence>